<reference evidence="19 20" key="1">
    <citation type="journal article" date="2020" name="ISME J.">
        <title>Comparative genomics reveals insights into cyanobacterial evolution and habitat adaptation.</title>
        <authorList>
            <person name="Chen M.Y."/>
            <person name="Teng W.K."/>
            <person name="Zhao L."/>
            <person name="Hu C.X."/>
            <person name="Zhou Y.K."/>
            <person name="Han B.P."/>
            <person name="Song L.R."/>
            <person name="Shu W.S."/>
        </authorList>
    </citation>
    <scope>NUCLEOTIDE SEQUENCE [LARGE SCALE GENOMIC DNA]</scope>
    <source>
        <strain evidence="19 20">FACHB-260</strain>
    </source>
</reference>
<dbReference type="InterPro" id="IPR029028">
    <property type="entry name" value="Alpha/beta_knot_MTases"/>
</dbReference>
<dbReference type="Proteomes" id="UP000607281">
    <property type="component" value="Unassembled WGS sequence"/>
</dbReference>
<evidence type="ECO:0000256" key="9">
    <source>
        <dbReference type="ARBA" id="ARBA00022679"/>
    </source>
</evidence>
<keyword evidence="11 15" id="KW-0819">tRNA processing</keyword>
<dbReference type="HAMAP" id="MF_00605">
    <property type="entry name" value="TrmD"/>
    <property type="match status" value="1"/>
</dbReference>
<evidence type="ECO:0000256" key="1">
    <source>
        <dbReference type="ARBA" id="ARBA00002634"/>
    </source>
</evidence>
<evidence type="ECO:0000256" key="3">
    <source>
        <dbReference type="ARBA" id="ARBA00007630"/>
    </source>
</evidence>
<feature type="domain" description="tRNA methyltransferase TRMD/TRM10-type" evidence="18">
    <location>
        <begin position="1"/>
        <end position="224"/>
    </location>
</feature>
<evidence type="ECO:0000256" key="2">
    <source>
        <dbReference type="ARBA" id="ARBA00004496"/>
    </source>
</evidence>
<keyword evidence="10 15" id="KW-0949">S-adenosyl-L-methionine</keyword>
<feature type="binding site" evidence="15">
    <location>
        <position position="112"/>
    </location>
    <ligand>
        <name>S-adenosyl-L-methionine</name>
        <dbReference type="ChEBI" id="CHEBI:59789"/>
    </ligand>
</feature>
<gene>
    <name evidence="15 19" type="primary">trmD</name>
    <name evidence="19" type="ORF">H6G18_18650</name>
</gene>
<keyword evidence="9 15" id="KW-0808">Transferase</keyword>
<accession>A0ABR8CSG3</accession>
<dbReference type="CDD" id="cd18080">
    <property type="entry name" value="TrmD-like"/>
    <property type="match status" value="1"/>
</dbReference>
<comment type="subcellular location">
    <subcellularLocation>
        <location evidence="2 15 16">Cytoplasm</location>
    </subcellularLocation>
</comment>
<protein>
    <recommendedName>
        <fullName evidence="6 15">tRNA (guanine-N(1)-)-methyltransferase</fullName>
        <ecNumber evidence="5 15">2.1.1.228</ecNumber>
    </recommendedName>
    <alternativeName>
        <fullName evidence="12 15">M1G-methyltransferase</fullName>
    </alternativeName>
    <alternativeName>
        <fullName evidence="13 15">tRNA [GM37] methyltransferase</fullName>
    </alternativeName>
</protein>
<dbReference type="GO" id="GO:0032259">
    <property type="term" value="P:methylation"/>
    <property type="evidence" value="ECO:0007669"/>
    <property type="project" value="UniProtKB-KW"/>
</dbReference>
<dbReference type="SUPFAM" id="SSF75217">
    <property type="entry name" value="alpha/beta knot"/>
    <property type="match status" value="1"/>
</dbReference>
<dbReference type="GO" id="GO:0052906">
    <property type="term" value="F:tRNA (guanine(37)-N1)-methyltransferase activity"/>
    <property type="evidence" value="ECO:0007669"/>
    <property type="project" value="UniProtKB-EC"/>
</dbReference>
<dbReference type="RefSeq" id="WP_190408574.1">
    <property type="nucleotide sequence ID" value="NZ_JACJRF010000037.1"/>
</dbReference>
<comment type="similarity">
    <text evidence="3 15 16">Belongs to the RNA methyltransferase TrmD family.</text>
</comment>
<evidence type="ECO:0000313" key="20">
    <source>
        <dbReference type="Proteomes" id="UP000607281"/>
    </source>
</evidence>
<dbReference type="Gene3D" id="3.40.1280.10">
    <property type="match status" value="1"/>
</dbReference>
<organism evidence="19 20">
    <name type="scientific">Anabaena subtropica FACHB-260</name>
    <dbReference type="NCBI Taxonomy" id="2692884"/>
    <lineage>
        <taxon>Bacteria</taxon>
        <taxon>Bacillati</taxon>
        <taxon>Cyanobacteriota</taxon>
        <taxon>Cyanophyceae</taxon>
        <taxon>Nostocales</taxon>
        <taxon>Nostocaceae</taxon>
        <taxon>Anabaena</taxon>
    </lineage>
</organism>
<evidence type="ECO:0000256" key="16">
    <source>
        <dbReference type="RuleBase" id="RU003464"/>
    </source>
</evidence>
<evidence type="ECO:0000256" key="14">
    <source>
        <dbReference type="ARBA" id="ARBA00047783"/>
    </source>
</evidence>
<comment type="function">
    <text evidence="1 15 16">Specifically methylates guanosine-37 in various tRNAs.</text>
</comment>
<dbReference type="EMBL" id="JACJRF010000037">
    <property type="protein sequence ID" value="MBD2346150.1"/>
    <property type="molecule type" value="Genomic_DNA"/>
</dbReference>
<dbReference type="NCBIfam" id="NF000648">
    <property type="entry name" value="PRK00026.1"/>
    <property type="match status" value="1"/>
</dbReference>
<dbReference type="InterPro" id="IPR029026">
    <property type="entry name" value="tRNA_m1G_MTases_N"/>
</dbReference>
<evidence type="ECO:0000256" key="4">
    <source>
        <dbReference type="ARBA" id="ARBA00011738"/>
    </source>
</evidence>
<sequence length="248" mass="27718">MRFDIVTLFPDCFTSVLSSGLLGKALAKQIAQVNLVNPRDFTTDKHRKVDDEPYGGGVGMLMKPEPIFSAIESLPILERREIILMSPQGQTINQPLLRELTSNYDQLVVICGHYEGVDDRVLHLVTREVSLGDFILTGGEIPAMALINGVVRLLPGTVAKTESLTAESFEEGLLDYPQYTRPANFRGWKVPDVLLSGNHSAIAQWRYEQQIQRTSDRRPDLLEKWQQEKKQGSRGAEGQGKQGKQGEK</sequence>
<evidence type="ECO:0000256" key="8">
    <source>
        <dbReference type="ARBA" id="ARBA00022603"/>
    </source>
</evidence>
<feature type="region of interest" description="Disordered" evidence="17">
    <location>
        <begin position="213"/>
        <end position="248"/>
    </location>
</feature>
<feature type="compositionally biased region" description="Basic and acidic residues" evidence="17">
    <location>
        <begin position="214"/>
        <end position="231"/>
    </location>
</feature>
<evidence type="ECO:0000256" key="17">
    <source>
        <dbReference type="SAM" id="MobiDB-lite"/>
    </source>
</evidence>
<evidence type="ECO:0000256" key="15">
    <source>
        <dbReference type="HAMAP-Rule" id="MF_00605"/>
    </source>
</evidence>
<comment type="caution">
    <text evidence="19">The sequence shown here is derived from an EMBL/GenBank/DDBJ whole genome shotgun (WGS) entry which is preliminary data.</text>
</comment>
<feature type="binding site" evidence="15">
    <location>
        <begin position="131"/>
        <end position="136"/>
    </location>
    <ligand>
        <name>S-adenosyl-L-methionine</name>
        <dbReference type="ChEBI" id="CHEBI:59789"/>
    </ligand>
</feature>
<evidence type="ECO:0000313" key="19">
    <source>
        <dbReference type="EMBL" id="MBD2346150.1"/>
    </source>
</evidence>
<evidence type="ECO:0000256" key="11">
    <source>
        <dbReference type="ARBA" id="ARBA00022694"/>
    </source>
</evidence>
<keyword evidence="20" id="KW-1185">Reference proteome</keyword>
<dbReference type="InterPro" id="IPR023148">
    <property type="entry name" value="tRNA_m1G_MeTrfase_C_sf"/>
</dbReference>
<dbReference type="Gene3D" id="1.10.1270.20">
    <property type="entry name" value="tRNA(m1g37)methyltransferase, domain 2"/>
    <property type="match status" value="1"/>
</dbReference>
<dbReference type="PANTHER" id="PTHR46417:SF1">
    <property type="entry name" value="TRNA (GUANINE-N(1)-)-METHYLTRANSFERASE"/>
    <property type="match status" value="1"/>
</dbReference>
<keyword evidence="8 15" id="KW-0489">Methyltransferase</keyword>
<dbReference type="PANTHER" id="PTHR46417">
    <property type="entry name" value="TRNA (GUANINE-N(1)-)-METHYLTRANSFERASE"/>
    <property type="match status" value="1"/>
</dbReference>
<dbReference type="PIRSF" id="PIRSF000386">
    <property type="entry name" value="tRNA_mtase"/>
    <property type="match status" value="1"/>
</dbReference>
<evidence type="ECO:0000256" key="13">
    <source>
        <dbReference type="ARBA" id="ARBA00033392"/>
    </source>
</evidence>
<dbReference type="EC" id="2.1.1.228" evidence="5 15"/>
<feature type="compositionally biased region" description="Gly residues" evidence="17">
    <location>
        <begin position="235"/>
        <end position="248"/>
    </location>
</feature>
<evidence type="ECO:0000256" key="10">
    <source>
        <dbReference type="ARBA" id="ARBA00022691"/>
    </source>
</evidence>
<evidence type="ECO:0000259" key="18">
    <source>
        <dbReference type="Pfam" id="PF01746"/>
    </source>
</evidence>
<evidence type="ECO:0000256" key="7">
    <source>
        <dbReference type="ARBA" id="ARBA00022490"/>
    </source>
</evidence>
<comment type="catalytic activity">
    <reaction evidence="14 15 16">
        <text>guanosine(37) in tRNA + S-adenosyl-L-methionine = N(1)-methylguanosine(37) in tRNA + S-adenosyl-L-homocysteine + H(+)</text>
        <dbReference type="Rhea" id="RHEA:36899"/>
        <dbReference type="Rhea" id="RHEA-COMP:10145"/>
        <dbReference type="Rhea" id="RHEA-COMP:10147"/>
        <dbReference type="ChEBI" id="CHEBI:15378"/>
        <dbReference type="ChEBI" id="CHEBI:57856"/>
        <dbReference type="ChEBI" id="CHEBI:59789"/>
        <dbReference type="ChEBI" id="CHEBI:73542"/>
        <dbReference type="ChEBI" id="CHEBI:74269"/>
        <dbReference type="EC" id="2.1.1.228"/>
    </reaction>
</comment>
<dbReference type="InterPro" id="IPR016009">
    <property type="entry name" value="tRNA_MeTrfase_TRMD/TRM10"/>
</dbReference>
<keyword evidence="7 15" id="KW-0963">Cytoplasm</keyword>
<evidence type="ECO:0000256" key="12">
    <source>
        <dbReference type="ARBA" id="ARBA00029736"/>
    </source>
</evidence>
<proteinExistence type="inferred from homology"/>
<evidence type="ECO:0000256" key="6">
    <source>
        <dbReference type="ARBA" id="ARBA00014679"/>
    </source>
</evidence>
<name>A0ABR8CSG3_9NOST</name>
<dbReference type="Pfam" id="PF01746">
    <property type="entry name" value="tRNA_m1G_MT"/>
    <property type="match status" value="1"/>
</dbReference>
<dbReference type="NCBIfam" id="TIGR00088">
    <property type="entry name" value="trmD"/>
    <property type="match status" value="1"/>
</dbReference>
<evidence type="ECO:0000256" key="5">
    <source>
        <dbReference type="ARBA" id="ARBA00012807"/>
    </source>
</evidence>
<dbReference type="InterPro" id="IPR002649">
    <property type="entry name" value="tRNA_m1G_MeTrfase_TrmD"/>
</dbReference>
<comment type="subunit">
    <text evidence="4 15 16">Homodimer.</text>
</comment>